<dbReference type="OrthoDB" id="37659at2759"/>
<keyword evidence="3" id="KW-0560">Oxidoreductase</keyword>
<organism evidence="5 6">
    <name type="scientific">Lophiostoma macrostomum CBS 122681</name>
    <dbReference type="NCBI Taxonomy" id="1314788"/>
    <lineage>
        <taxon>Eukaryota</taxon>
        <taxon>Fungi</taxon>
        <taxon>Dikarya</taxon>
        <taxon>Ascomycota</taxon>
        <taxon>Pezizomycotina</taxon>
        <taxon>Dothideomycetes</taxon>
        <taxon>Pleosporomycetidae</taxon>
        <taxon>Pleosporales</taxon>
        <taxon>Lophiostomataceae</taxon>
        <taxon>Lophiostoma</taxon>
    </lineage>
</organism>
<comment type="similarity">
    <text evidence="1 4">Belongs to the short-chain dehydrogenases/reductases (SDR) family.</text>
</comment>
<dbReference type="PANTHER" id="PTHR43180:SF33">
    <property type="entry name" value="15-HYDROXYPROSTAGLANDIN DEHYDROGENASE [NAD(+)]-LIKE"/>
    <property type="match status" value="1"/>
</dbReference>
<accession>A0A6A6T3Y4</accession>
<dbReference type="EMBL" id="MU004384">
    <property type="protein sequence ID" value="KAF2653244.1"/>
    <property type="molecule type" value="Genomic_DNA"/>
</dbReference>
<proteinExistence type="inferred from homology"/>
<dbReference type="Gene3D" id="3.40.50.720">
    <property type="entry name" value="NAD(P)-binding Rossmann-like Domain"/>
    <property type="match status" value="1"/>
</dbReference>
<dbReference type="Proteomes" id="UP000799324">
    <property type="component" value="Unassembled WGS sequence"/>
</dbReference>
<dbReference type="PRINTS" id="PR00081">
    <property type="entry name" value="GDHRDH"/>
</dbReference>
<dbReference type="GO" id="GO:0016491">
    <property type="term" value="F:oxidoreductase activity"/>
    <property type="evidence" value="ECO:0007669"/>
    <property type="project" value="UniProtKB-KW"/>
</dbReference>
<keyword evidence="6" id="KW-1185">Reference proteome</keyword>
<dbReference type="AlphaFoldDB" id="A0A6A6T3Y4"/>
<gene>
    <name evidence="5" type="ORF">K491DRAFT_705922</name>
</gene>
<dbReference type="PROSITE" id="PS00061">
    <property type="entry name" value="ADH_SHORT"/>
    <property type="match status" value="1"/>
</dbReference>
<dbReference type="SUPFAM" id="SSF51735">
    <property type="entry name" value="NAD(P)-binding Rossmann-fold domains"/>
    <property type="match status" value="1"/>
</dbReference>
<dbReference type="InterPro" id="IPR036291">
    <property type="entry name" value="NAD(P)-bd_dom_sf"/>
</dbReference>
<dbReference type="PANTHER" id="PTHR43180">
    <property type="entry name" value="3-OXOACYL-(ACYL-CARRIER-PROTEIN) REDUCTASE (AFU_ORTHOLOGUE AFUA_6G11210)"/>
    <property type="match status" value="1"/>
</dbReference>
<evidence type="ECO:0000313" key="6">
    <source>
        <dbReference type="Proteomes" id="UP000799324"/>
    </source>
</evidence>
<reference evidence="5" key="1">
    <citation type="journal article" date="2020" name="Stud. Mycol.">
        <title>101 Dothideomycetes genomes: a test case for predicting lifestyles and emergence of pathogens.</title>
        <authorList>
            <person name="Haridas S."/>
            <person name="Albert R."/>
            <person name="Binder M."/>
            <person name="Bloem J."/>
            <person name="Labutti K."/>
            <person name="Salamov A."/>
            <person name="Andreopoulos B."/>
            <person name="Baker S."/>
            <person name="Barry K."/>
            <person name="Bills G."/>
            <person name="Bluhm B."/>
            <person name="Cannon C."/>
            <person name="Castanera R."/>
            <person name="Culley D."/>
            <person name="Daum C."/>
            <person name="Ezra D."/>
            <person name="Gonzalez J."/>
            <person name="Henrissat B."/>
            <person name="Kuo A."/>
            <person name="Liang C."/>
            <person name="Lipzen A."/>
            <person name="Lutzoni F."/>
            <person name="Magnuson J."/>
            <person name="Mondo S."/>
            <person name="Nolan M."/>
            <person name="Ohm R."/>
            <person name="Pangilinan J."/>
            <person name="Park H.-J."/>
            <person name="Ramirez L."/>
            <person name="Alfaro M."/>
            <person name="Sun H."/>
            <person name="Tritt A."/>
            <person name="Yoshinaga Y."/>
            <person name="Zwiers L.-H."/>
            <person name="Turgeon B."/>
            <person name="Goodwin S."/>
            <person name="Spatafora J."/>
            <person name="Crous P."/>
            <person name="Grigoriev I."/>
        </authorList>
    </citation>
    <scope>NUCLEOTIDE SEQUENCE</scope>
    <source>
        <strain evidence="5">CBS 122681</strain>
    </source>
</reference>
<keyword evidence="2" id="KW-0521">NADP</keyword>
<dbReference type="PRINTS" id="PR00080">
    <property type="entry name" value="SDRFAMILY"/>
</dbReference>
<dbReference type="InterPro" id="IPR002347">
    <property type="entry name" value="SDR_fam"/>
</dbReference>
<evidence type="ECO:0000256" key="4">
    <source>
        <dbReference type="RuleBase" id="RU000363"/>
    </source>
</evidence>
<dbReference type="Pfam" id="PF00106">
    <property type="entry name" value="adh_short"/>
    <property type="match status" value="1"/>
</dbReference>
<evidence type="ECO:0000313" key="5">
    <source>
        <dbReference type="EMBL" id="KAF2653244.1"/>
    </source>
</evidence>
<sequence length="315" mass="33916">MTSLSITESSIPDLTGKTAVITGGARGIGLGAVQVLLDHNARVFVLDVLPIADDVAASKVTFIQTDTSSWLSLVDAFTAITTEHGSKIDIAIANAGVWNDPYLEDCLTPAPTDAAGWSALKDNKPATEACVEVNLKGTMNFVILASKVMKTQEKGGSIVVTSSSTAYFAEQQMPVYTATKAALVGLVSALRSTLPLHKIAISAVCPSAVETAMIPTMFIEALKGLGLPIATTRHVGLALVYSATATQNRRVEDYGKDKPVPEDFEERWNGRVIHAIGEEYWEVEEKLAETRGVWWGEKNLKLTEKQRVVSDLREV</sequence>
<protein>
    <submittedName>
        <fullName evidence="5">NAD(P)-binding protein</fullName>
    </submittedName>
</protein>
<evidence type="ECO:0000256" key="1">
    <source>
        <dbReference type="ARBA" id="ARBA00006484"/>
    </source>
</evidence>
<name>A0A6A6T3Y4_9PLEO</name>
<evidence type="ECO:0000256" key="3">
    <source>
        <dbReference type="ARBA" id="ARBA00023002"/>
    </source>
</evidence>
<dbReference type="InterPro" id="IPR020904">
    <property type="entry name" value="Sc_DH/Rdtase_CS"/>
</dbReference>
<evidence type="ECO:0000256" key="2">
    <source>
        <dbReference type="ARBA" id="ARBA00022857"/>
    </source>
</evidence>